<gene>
    <name evidence="3" type="ORF">Cco03nite_28170</name>
</gene>
<comment type="similarity">
    <text evidence="1">Belongs to the short-chain fatty acyl-CoA assimilation regulator (ScfR) family.</text>
</comment>
<dbReference type="AlphaFoldDB" id="A0A8J3KNB2"/>
<dbReference type="Gene3D" id="1.10.260.40">
    <property type="entry name" value="lambda repressor-like DNA-binding domains"/>
    <property type="match status" value="1"/>
</dbReference>
<dbReference type="RefSeq" id="WP_203692504.1">
    <property type="nucleotide sequence ID" value="NZ_BONI01000020.1"/>
</dbReference>
<dbReference type="SUPFAM" id="SSF47413">
    <property type="entry name" value="lambda repressor-like DNA-binding domains"/>
    <property type="match status" value="1"/>
</dbReference>
<dbReference type="Gene3D" id="1.10.10.2910">
    <property type="match status" value="1"/>
</dbReference>
<dbReference type="GO" id="GO:0003677">
    <property type="term" value="F:DNA binding"/>
    <property type="evidence" value="ECO:0007669"/>
    <property type="project" value="InterPro"/>
</dbReference>
<evidence type="ECO:0000256" key="1">
    <source>
        <dbReference type="ARBA" id="ARBA00007227"/>
    </source>
</evidence>
<comment type="caution">
    <text evidence="3">The sequence shown here is derived from an EMBL/GenBank/DDBJ whole genome shotgun (WGS) entry which is preliminary data.</text>
</comment>
<evidence type="ECO:0000313" key="3">
    <source>
        <dbReference type="EMBL" id="GIG06117.1"/>
    </source>
</evidence>
<feature type="domain" description="IrrE N-terminal-like" evidence="2">
    <location>
        <begin position="179"/>
        <end position="300"/>
    </location>
</feature>
<dbReference type="PANTHER" id="PTHR43236:SF1">
    <property type="entry name" value="BLL7220 PROTEIN"/>
    <property type="match status" value="1"/>
</dbReference>
<dbReference type="InterPro" id="IPR010982">
    <property type="entry name" value="Lambda_DNA-bd_dom_sf"/>
</dbReference>
<sequence length="401" mass="41601">MDEGVIDRVRSVITRVSPSQAAFSELVGISADKLSKSLNAVRRFTSLELALIADAGDVSVDWLLTGRTREPALPGAEPNAGDEIRALVDRYATAYERLRLLGRRPALPTLPEPPAGPPAAAGRALAEQAVAAVRDAGVPSLGTLSTAGLAAVVEQVFAVDVAVTPLPGGADALAWQSAHGRLVLTDLTSQFTRQRFAIAHALGHVLAGDAVQPLLDQHLAPGRQRAVLEQRADAFATAFLMPTAELRAAAARPVTDPACAEQRTPAPTAEPAQPWALVTDAAFAELVGAFGVSAGAMAARLRGLGLLDAARAAELSLWTAARCQHGPAGRSALLARLGAAQAPRQPARLVGELFGAYADGATTLVPLADLLQTPVDELFAALVAEQPAGRRGYADEPAFLP</sequence>
<proteinExistence type="inferred from homology"/>
<dbReference type="EMBL" id="BONI01000020">
    <property type="protein sequence ID" value="GIG06117.1"/>
    <property type="molecule type" value="Genomic_DNA"/>
</dbReference>
<dbReference type="Pfam" id="PF06114">
    <property type="entry name" value="Peptidase_M78"/>
    <property type="match status" value="1"/>
</dbReference>
<evidence type="ECO:0000259" key="2">
    <source>
        <dbReference type="Pfam" id="PF06114"/>
    </source>
</evidence>
<dbReference type="PANTHER" id="PTHR43236">
    <property type="entry name" value="ANTITOXIN HIGA1"/>
    <property type="match status" value="1"/>
</dbReference>
<keyword evidence="4" id="KW-1185">Reference proteome</keyword>
<dbReference type="InterPro" id="IPR052345">
    <property type="entry name" value="Rad_response_metalloprotease"/>
</dbReference>
<name>A0A8J3KNB2_9ACTN</name>
<protein>
    <recommendedName>
        <fullName evidence="2">IrrE N-terminal-like domain-containing protein</fullName>
    </recommendedName>
</protein>
<dbReference type="InterPro" id="IPR001387">
    <property type="entry name" value="Cro/C1-type_HTH"/>
</dbReference>
<organism evidence="3 4">
    <name type="scientific">Catellatospora coxensis</name>
    <dbReference type="NCBI Taxonomy" id="310354"/>
    <lineage>
        <taxon>Bacteria</taxon>
        <taxon>Bacillati</taxon>
        <taxon>Actinomycetota</taxon>
        <taxon>Actinomycetes</taxon>
        <taxon>Micromonosporales</taxon>
        <taxon>Micromonosporaceae</taxon>
        <taxon>Catellatospora</taxon>
    </lineage>
</organism>
<dbReference type="InterPro" id="IPR010359">
    <property type="entry name" value="IrrE_HExxH"/>
</dbReference>
<accession>A0A8J3KNB2</accession>
<dbReference type="CDD" id="cd00093">
    <property type="entry name" value="HTH_XRE"/>
    <property type="match status" value="1"/>
</dbReference>
<reference evidence="3 4" key="1">
    <citation type="submission" date="2021-01" db="EMBL/GenBank/DDBJ databases">
        <title>Whole genome shotgun sequence of Catellatospora coxensis NBRC 107359.</title>
        <authorList>
            <person name="Komaki H."/>
            <person name="Tamura T."/>
        </authorList>
    </citation>
    <scope>NUCLEOTIDE SEQUENCE [LARGE SCALE GENOMIC DNA]</scope>
    <source>
        <strain evidence="3 4">NBRC 107359</strain>
    </source>
</reference>
<dbReference type="Proteomes" id="UP000630887">
    <property type="component" value="Unassembled WGS sequence"/>
</dbReference>
<evidence type="ECO:0000313" key="4">
    <source>
        <dbReference type="Proteomes" id="UP000630887"/>
    </source>
</evidence>